<dbReference type="Gene3D" id="3.40.1490.10">
    <property type="entry name" value="Bit1"/>
    <property type="match status" value="1"/>
</dbReference>
<sequence length="241" mass="25928">MASETTAISLAVMPQIQDKIFRSHCSAVTMSISTSASGAMLPTLVAVSIASLTIGYFVGMGRSLVSYNANSRRILQDDDSSDDDDLDDDTASTTEECKMILAVRMDLKMEKGKIAAQCGHATLAVYKLARRITPAFVKQWETLGQAKVAVKCPDEPTMLELESKAKELGIAARSIIDAYVLHTLVLSNSPRCAATDSILATVRIEFLRGRTQIAPNSRTVLGLGPAPVSLMNQLTGHLKLL</sequence>
<organism evidence="6 7">
    <name type="scientific">Pseudozyma antarctica (strain T-34)</name>
    <name type="common">Yeast</name>
    <name type="synonym">Candida antarctica</name>
    <dbReference type="NCBI Taxonomy" id="1151754"/>
    <lineage>
        <taxon>Eukaryota</taxon>
        <taxon>Fungi</taxon>
        <taxon>Dikarya</taxon>
        <taxon>Basidiomycota</taxon>
        <taxon>Ustilaginomycotina</taxon>
        <taxon>Ustilaginomycetes</taxon>
        <taxon>Ustilaginales</taxon>
        <taxon>Ustilaginaceae</taxon>
        <taxon>Moesziomyces</taxon>
    </lineage>
</organism>
<evidence type="ECO:0000256" key="2">
    <source>
        <dbReference type="ARBA" id="ARBA00022801"/>
    </source>
</evidence>
<evidence type="ECO:0000256" key="3">
    <source>
        <dbReference type="ARBA" id="ARBA00038050"/>
    </source>
</evidence>
<comment type="similarity">
    <text evidence="3">Belongs to the PTH2 family.</text>
</comment>
<dbReference type="GO" id="GO:0005829">
    <property type="term" value="C:cytosol"/>
    <property type="evidence" value="ECO:0007669"/>
    <property type="project" value="TreeGrafter"/>
</dbReference>
<reference evidence="7" key="1">
    <citation type="journal article" date="2013" name="Genome Announc.">
        <title>Genome sequence of the basidiomycetous yeast Pseudozyma antarctica T-34, a producer of the glycolipid biosurfactants mannosylerythritol lipids.</title>
        <authorList>
            <person name="Morita T."/>
            <person name="Koike H."/>
            <person name="Koyama Y."/>
            <person name="Hagiwara H."/>
            <person name="Ito E."/>
            <person name="Fukuoka T."/>
            <person name="Imura T."/>
            <person name="Machida M."/>
            <person name="Kitamoto D."/>
        </authorList>
    </citation>
    <scope>NUCLEOTIDE SEQUENCE [LARGE SCALE GENOMIC DNA]</scope>
    <source>
        <strain evidence="7">T-34</strain>
    </source>
</reference>
<dbReference type="Proteomes" id="UP000011976">
    <property type="component" value="Unassembled WGS sequence"/>
</dbReference>
<dbReference type="PANTHER" id="PTHR12649">
    <property type="entry name" value="PEPTIDYL-TRNA HYDROLASE 2"/>
    <property type="match status" value="1"/>
</dbReference>
<keyword evidence="2" id="KW-0378">Hydrolase</keyword>
<evidence type="ECO:0000256" key="4">
    <source>
        <dbReference type="ARBA" id="ARBA00048707"/>
    </source>
</evidence>
<dbReference type="InterPro" id="IPR023476">
    <property type="entry name" value="Pep_tRNA_hydro_II_dom_sf"/>
</dbReference>
<proteinExistence type="inferred from homology"/>
<dbReference type="OrthoDB" id="1733656at2759"/>
<evidence type="ECO:0000313" key="7">
    <source>
        <dbReference type="Proteomes" id="UP000011976"/>
    </source>
</evidence>
<accession>M9M055</accession>
<evidence type="ECO:0000256" key="1">
    <source>
        <dbReference type="ARBA" id="ARBA00013260"/>
    </source>
</evidence>
<keyword evidence="5" id="KW-0812">Transmembrane</keyword>
<keyword evidence="5" id="KW-0472">Membrane</keyword>
<dbReference type="AlphaFoldDB" id="M9M055"/>
<dbReference type="Pfam" id="PF01981">
    <property type="entry name" value="PTH2"/>
    <property type="match status" value="2"/>
</dbReference>
<dbReference type="EC" id="3.1.1.29" evidence="1"/>
<dbReference type="GO" id="GO:0004045">
    <property type="term" value="F:peptidyl-tRNA hydrolase activity"/>
    <property type="evidence" value="ECO:0007669"/>
    <property type="project" value="UniProtKB-EC"/>
</dbReference>
<dbReference type="FunFam" id="3.40.1490.10:FF:000002">
    <property type="entry name" value="Peptidyl-tRNA hydrolase 2, mitochondrial"/>
    <property type="match status" value="1"/>
</dbReference>
<dbReference type="STRING" id="1151754.M9M055"/>
<dbReference type="EMBL" id="DF196788">
    <property type="protein sequence ID" value="GAC76829.1"/>
    <property type="molecule type" value="Genomic_DNA"/>
</dbReference>
<dbReference type="SUPFAM" id="SSF102462">
    <property type="entry name" value="Peptidyl-tRNA hydrolase II"/>
    <property type="match status" value="2"/>
</dbReference>
<dbReference type="CDD" id="cd02430">
    <property type="entry name" value="PTH2"/>
    <property type="match status" value="1"/>
</dbReference>
<evidence type="ECO:0000313" key="6">
    <source>
        <dbReference type="EMBL" id="GAC76829.1"/>
    </source>
</evidence>
<dbReference type="InterPro" id="IPR002833">
    <property type="entry name" value="PTH2"/>
</dbReference>
<protein>
    <recommendedName>
        <fullName evidence="1">peptidyl-tRNA hydrolase</fullName>
        <ecNumber evidence="1">3.1.1.29</ecNumber>
    </recommendedName>
</protein>
<comment type="catalytic activity">
    <reaction evidence="4">
        <text>an N-acyl-L-alpha-aminoacyl-tRNA + H2O = an N-acyl-L-amino acid + a tRNA + H(+)</text>
        <dbReference type="Rhea" id="RHEA:54448"/>
        <dbReference type="Rhea" id="RHEA-COMP:10123"/>
        <dbReference type="Rhea" id="RHEA-COMP:13883"/>
        <dbReference type="ChEBI" id="CHEBI:15377"/>
        <dbReference type="ChEBI" id="CHEBI:15378"/>
        <dbReference type="ChEBI" id="CHEBI:59874"/>
        <dbReference type="ChEBI" id="CHEBI:78442"/>
        <dbReference type="ChEBI" id="CHEBI:138191"/>
        <dbReference type="EC" id="3.1.1.29"/>
    </reaction>
</comment>
<name>M9M055_PSEA3</name>
<keyword evidence="5" id="KW-1133">Transmembrane helix</keyword>
<dbReference type="PANTHER" id="PTHR12649:SF11">
    <property type="entry name" value="PEPTIDYL-TRNA HYDROLASE 2, MITOCHONDRIAL"/>
    <property type="match status" value="1"/>
</dbReference>
<evidence type="ECO:0000256" key="5">
    <source>
        <dbReference type="SAM" id="Phobius"/>
    </source>
</evidence>
<feature type="transmembrane region" description="Helical" evidence="5">
    <location>
        <begin position="39"/>
        <end position="58"/>
    </location>
</feature>
<gene>
    <name evidence="6" type="ORF">PANT_22c00230</name>
</gene>